<dbReference type="EMBL" id="CM018036">
    <property type="protein sequence ID" value="KAA8540252.1"/>
    <property type="molecule type" value="Genomic_DNA"/>
</dbReference>
<keyword evidence="2" id="KW-1185">Reference proteome</keyword>
<evidence type="ECO:0000313" key="1">
    <source>
        <dbReference type="EMBL" id="KAA8540252.1"/>
    </source>
</evidence>
<name>A0A5J5BED1_9ASTE</name>
<sequence length="75" mass="8179">MPVIWRLNGLNRMNQEFTSLSEHHRVVIGSLDVSDSAGKCLEKCMPDCGGKRTEPGYKNSTCDLANLLGGGLGNW</sequence>
<protein>
    <submittedName>
        <fullName evidence="1">Uncharacterized protein</fullName>
    </submittedName>
</protein>
<gene>
    <name evidence="1" type="ORF">F0562_024185</name>
</gene>
<proteinExistence type="predicted"/>
<dbReference type="AlphaFoldDB" id="A0A5J5BED1"/>
<accession>A0A5J5BED1</accession>
<reference evidence="1 2" key="1">
    <citation type="submission" date="2019-09" db="EMBL/GenBank/DDBJ databases">
        <title>A chromosome-level genome assembly of the Chinese tupelo Nyssa sinensis.</title>
        <authorList>
            <person name="Yang X."/>
            <person name="Kang M."/>
            <person name="Yang Y."/>
            <person name="Xiong H."/>
            <person name="Wang M."/>
            <person name="Zhang Z."/>
            <person name="Wang Z."/>
            <person name="Wu H."/>
            <person name="Ma T."/>
            <person name="Liu J."/>
            <person name="Xi Z."/>
        </authorList>
    </citation>
    <scope>NUCLEOTIDE SEQUENCE [LARGE SCALE GENOMIC DNA]</scope>
    <source>
        <strain evidence="1">J267</strain>
        <tissue evidence="1">Leaf</tissue>
    </source>
</reference>
<evidence type="ECO:0000313" key="2">
    <source>
        <dbReference type="Proteomes" id="UP000325577"/>
    </source>
</evidence>
<organism evidence="1 2">
    <name type="scientific">Nyssa sinensis</name>
    <dbReference type="NCBI Taxonomy" id="561372"/>
    <lineage>
        <taxon>Eukaryota</taxon>
        <taxon>Viridiplantae</taxon>
        <taxon>Streptophyta</taxon>
        <taxon>Embryophyta</taxon>
        <taxon>Tracheophyta</taxon>
        <taxon>Spermatophyta</taxon>
        <taxon>Magnoliopsida</taxon>
        <taxon>eudicotyledons</taxon>
        <taxon>Gunneridae</taxon>
        <taxon>Pentapetalae</taxon>
        <taxon>asterids</taxon>
        <taxon>Cornales</taxon>
        <taxon>Nyssaceae</taxon>
        <taxon>Nyssa</taxon>
    </lineage>
</organism>
<dbReference type="Proteomes" id="UP000325577">
    <property type="component" value="Linkage Group LG13"/>
</dbReference>